<dbReference type="EnsemblMetazoa" id="PPAI007995-RA">
    <property type="protein sequence ID" value="PPAI007995-PA"/>
    <property type="gene ID" value="PPAI007995"/>
</dbReference>
<keyword evidence="6" id="KW-0378">Hydrolase</keyword>
<sequence length="142" mass="16089">RGERDSWLLGDSGYGLLPWLITPVPNPQNVAEERFNTAHKACRSTVERCNGVLKSRFRSISRQRILIYDPVKAGKIVNACCTLHNVMILKGYPLPTEQEIEAEMDNNLPADEAPNDGIVEMDTVTIVQNGRRLRNQIIRENF</sequence>
<protein>
    <submittedName>
        <fullName evidence="8">Uncharacterized protein</fullName>
    </submittedName>
</protein>
<evidence type="ECO:0000313" key="8">
    <source>
        <dbReference type="EnsemblMetazoa" id="PPAI007995-PA"/>
    </source>
</evidence>
<dbReference type="GO" id="GO:0004518">
    <property type="term" value="F:nuclease activity"/>
    <property type="evidence" value="ECO:0007669"/>
    <property type="project" value="UniProtKB-KW"/>
</dbReference>
<evidence type="ECO:0000256" key="5">
    <source>
        <dbReference type="ARBA" id="ARBA00022723"/>
    </source>
</evidence>
<evidence type="ECO:0000256" key="6">
    <source>
        <dbReference type="ARBA" id="ARBA00022801"/>
    </source>
</evidence>
<dbReference type="GO" id="GO:0016787">
    <property type="term" value="F:hydrolase activity"/>
    <property type="evidence" value="ECO:0007669"/>
    <property type="project" value="UniProtKB-KW"/>
</dbReference>
<dbReference type="GO" id="GO:0046872">
    <property type="term" value="F:metal ion binding"/>
    <property type="evidence" value="ECO:0007669"/>
    <property type="project" value="UniProtKB-KW"/>
</dbReference>
<dbReference type="PANTHER" id="PTHR22930:SF267">
    <property type="entry name" value="NUCLEASE HARBI1-RELATED"/>
    <property type="match status" value="1"/>
</dbReference>
<comment type="similarity">
    <text evidence="3">Belongs to the HARBI1 family.</text>
</comment>
<reference evidence="8" key="1">
    <citation type="submission" date="2022-08" db="UniProtKB">
        <authorList>
            <consortium name="EnsemblMetazoa"/>
        </authorList>
    </citation>
    <scope>IDENTIFICATION</scope>
    <source>
        <strain evidence="8">Israel</strain>
    </source>
</reference>
<keyword evidence="9" id="KW-1185">Reference proteome</keyword>
<dbReference type="InterPro" id="IPR027806">
    <property type="entry name" value="HARBI1_dom"/>
</dbReference>
<comment type="subcellular location">
    <subcellularLocation>
        <location evidence="2">Nucleus</location>
    </subcellularLocation>
</comment>
<dbReference type="VEuPathDB" id="VectorBase:PPAI007995"/>
<evidence type="ECO:0000313" key="9">
    <source>
        <dbReference type="Proteomes" id="UP000092462"/>
    </source>
</evidence>
<keyword evidence="4" id="KW-0540">Nuclease</keyword>
<accession>A0A1B0DIL0</accession>
<dbReference type="AlphaFoldDB" id="A0A1B0DIL0"/>
<name>A0A1B0DIL0_PHLPP</name>
<keyword evidence="5" id="KW-0479">Metal-binding</keyword>
<evidence type="ECO:0000256" key="7">
    <source>
        <dbReference type="ARBA" id="ARBA00023242"/>
    </source>
</evidence>
<dbReference type="InterPro" id="IPR045249">
    <property type="entry name" value="HARBI1-like"/>
</dbReference>
<evidence type="ECO:0000256" key="4">
    <source>
        <dbReference type="ARBA" id="ARBA00022722"/>
    </source>
</evidence>
<proteinExistence type="inferred from homology"/>
<dbReference type="EMBL" id="AJVK01034448">
    <property type="status" value="NOT_ANNOTATED_CDS"/>
    <property type="molecule type" value="Genomic_DNA"/>
</dbReference>
<evidence type="ECO:0000256" key="2">
    <source>
        <dbReference type="ARBA" id="ARBA00004123"/>
    </source>
</evidence>
<dbReference type="VEuPathDB" id="VectorBase:PPAPM1_007776"/>
<keyword evidence="7" id="KW-0539">Nucleus</keyword>
<dbReference type="PANTHER" id="PTHR22930">
    <property type="match status" value="1"/>
</dbReference>
<dbReference type="Pfam" id="PF13359">
    <property type="entry name" value="DDE_Tnp_4"/>
    <property type="match status" value="1"/>
</dbReference>
<dbReference type="Proteomes" id="UP000092462">
    <property type="component" value="Unassembled WGS sequence"/>
</dbReference>
<evidence type="ECO:0000256" key="1">
    <source>
        <dbReference type="ARBA" id="ARBA00001968"/>
    </source>
</evidence>
<dbReference type="GO" id="GO:0005634">
    <property type="term" value="C:nucleus"/>
    <property type="evidence" value="ECO:0007669"/>
    <property type="project" value="UniProtKB-SubCell"/>
</dbReference>
<organism evidence="8 9">
    <name type="scientific">Phlebotomus papatasi</name>
    <name type="common">Sandfly</name>
    <dbReference type="NCBI Taxonomy" id="29031"/>
    <lineage>
        <taxon>Eukaryota</taxon>
        <taxon>Metazoa</taxon>
        <taxon>Ecdysozoa</taxon>
        <taxon>Arthropoda</taxon>
        <taxon>Hexapoda</taxon>
        <taxon>Insecta</taxon>
        <taxon>Pterygota</taxon>
        <taxon>Neoptera</taxon>
        <taxon>Endopterygota</taxon>
        <taxon>Diptera</taxon>
        <taxon>Nematocera</taxon>
        <taxon>Psychodoidea</taxon>
        <taxon>Psychodidae</taxon>
        <taxon>Phlebotomus</taxon>
        <taxon>Phlebotomus</taxon>
    </lineage>
</organism>
<evidence type="ECO:0000256" key="3">
    <source>
        <dbReference type="ARBA" id="ARBA00006958"/>
    </source>
</evidence>
<comment type="cofactor">
    <cofactor evidence="1">
        <name>a divalent metal cation</name>
        <dbReference type="ChEBI" id="CHEBI:60240"/>
    </cofactor>
</comment>